<reference evidence="3" key="3">
    <citation type="submission" date="2024-06" db="EMBL/GenBank/DDBJ databases">
        <authorList>
            <person name="Zeng C."/>
        </authorList>
    </citation>
    <scope>NUCLEOTIDE SEQUENCE [LARGE SCALE GENOMIC DNA]</scope>
    <source>
        <strain evidence="3">ZCY20-5</strain>
    </source>
</reference>
<dbReference type="EMBL" id="CP135996">
    <property type="protein sequence ID" value="WOC32022.1"/>
    <property type="molecule type" value="Genomic_DNA"/>
</dbReference>
<protein>
    <recommendedName>
        <fullName evidence="4">MORN repeat protein</fullName>
    </recommendedName>
</protein>
<name>A0AA97D985_9FIRM</name>
<evidence type="ECO:0000256" key="1">
    <source>
        <dbReference type="ARBA" id="ARBA00022737"/>
    </source>
</evidence>
<evidence type="ECO:0000313" key="3">
    <source>
        <dbReference type="Proteomes" id="UP001300604"/>
    </source>
</evidence>
<dbReference type="AlphaFoldDB" id="A0AA97D985"/>
<sequence length="529" mass="58962">MGDRIFYSVTSRQLREDDRELLAQVRRAYFETGAPQHGRAAAQTFGANDEARYRMTRRTMKWELTAGGRVLQRAVPMGEEGYAILTWDTAGDLREKADFDRRHHWLRSSFYRGNPKRPELLLEPVGEELNCLRYDDGIGKYRRTRLFAYPMEKTDAARIWMDNEAGTPDIEAETGDGRFYYCTQQELAARQTAASHRDNAEAEDVPGWDATPATPISFQFIRNEHVLDQTTAPQLNLELESEDGPLLLEVEEPLPQPALPALEDCIIDTETPDEPAVIEEDVAPVPVVFQPVPQAPATPEPAPVPALPCADALMPDKRIPVSDTETYLYFGALQDGRRQGRGRTQMPSGYTAYEGGFAGDKRDGFGTYYYKSGKLCYAGYWHQNRRSGIGVSFSARDGSLFVGQWENNIPTGRGAAFDGEGALSYYGMWLDGRRDGYGTEYHDGKVLYDGSWHGDCYHGQGCLHLSGGGTLTGTFRGGFADGSCEERDVQGRIVRTGVWAHGRFVSGVCYRDGKPAEIVVKKDEPDALD</sequence>
<evidence type="ECO:0000313" key="2">
    <source>
        <dbReference type="EMBL" id="WOC32022.1"/>
    </source>
</evidence>
<dbReference type="SUPFAM" id="SSF82185">
    <property type="entry name" value="Histone H3 K4-specific methyltransferase SET7/9 N-terminal domain"/>
    <property type="match status" value="1"/>
</dbReference>
<dbReference type="Proteomes" id="UP001300604">
    <property type="component" value="Chromosome"/>
</dbReference>
<proteinExistence type="predicted"/>
<accession>A0AA97D985</accession>
<keyword evidence="1" id="KW-0677">Repeat</keyword>
<reference evidence="2 3" key="1">
    <citation type="submission" date="2024-06" db="EMBL/GenBank/DDBJ databases">
        <title>Caproicibacterium argilliputei sp. nov, a novel caproic acid producing anaerobic bacterium isolated from pit mud.</title>
        <authorList>
            <person name="Xia S."/>
        </authorList>
    </citation>
    <scope>NUCLEOTIDE SEQUENCE [LARGE SCALE GENOMIC DNA]</scope>
    <source>
        <strain evidence="2 3">ZCY20-5</strain>
    </source>
</reference>
<evidence type="ECO:0008006" key="4">
    <source>
        <dbReference type="Google" id="ProtNLM"/>
    </source>
</evidence>
<gene>
    <name evidence="2" type="ORF">PXC00_12630</name>
</gene>
<reference evidence="3" key="2">
    <citation type="submission" date="2024-06" db="EMBL/GenBank/DDBJ databases">
        <title>Caproicibacterium argilliputei sp. nov, a novel caproic acid producing anaerobic bacterium isolated from pit mud.</title>
        <authorList>
            <person name="Zeng C."/>
        </authorList>
    </citation>
    <scope>NUCLEOTIDE SEQUENCE [LARGE SCALE GENOMIC DNA]</scope>
    <source>
        <strain evidence="3">ZCY20-5</strain>
    </source>
</reference>
<dbReference type="PANTHER" id="PTHR43215:SF14">
    <property type="entry name" value="RADIAL SPOKE HEAD 1 HOMOLOG"/>
    <property type="match status" value="1"/>
</dbReference>
<dbReference type="Pfam" id="PF02493">
    <property type="entry name" value="MORN"/>
    <property type="match status" value="6"/>
</dbReference>
<dbReference type="PANTHER" id="PTHR43215">
    <property type="entry name" value="RADIAL SPOKE HEAD 1 HOMOLOG"/>
    <property type="match status" value="1"/>
</dbReference>
<dbReference type="Gene3D" id="2.20.110.10">
    <property type="entry name" value="Histone H3 K4-specific methyltransferase SET7/9 N-terminal domain"/>
    <property type="match status" value="2"/>
</dbReference>
<dbReference type="RefSeq" id="WP_275844085.1">
    <property type="nucleotide sequence ID" value="NZ_CP135996.1"/>
</dbReference>
<dbReference type="SMART" id="SM00698">
    <property type="entry name" value="MORN"/>
    <property type="match status" value="5"/>
</dbReference>
<dbReference type="KEGG" id="carl:PXC00_12630"/>
<dbReference type="InterPro" id="IPR003409">
    <property type="entry name" value="MORN"/>
</dbReference>
<keyword evidence="3" id="KW-1185">Reference proteome</keyword>
<organism evidence="2 3">
    <name type="scientific">Caproicibacterium argilliputei</name>
    <dbReference type="NCBI Taxonomy" id="3030016"/>
    <lineage>
        <taxon>Bacteria</taxon>
        <taxon>Bacillati</taxon>
        <taxon>Bacillota</taxon>
        <taxon>Clostridia</taxon>
        <taxon>Eubacteriales</taxon>
        <taxon>Oscillospiraceae</taxon>
        <taxon>Caproicibacterium</taxon>
    </lineage>
</organism>